<accession>A0A9P4MHP5</accession>
<comment type="caution">
    <text evidence="1">The sequence shown here is derived from an EMBL/GenBank/DDBJ whole genome shotgun (WGS) entry which is preliminary data.</text>
</comment>
<sequence length="267" mass="29420">MSMPKFHTTPPAFMDSIHGLKSWTILPRSLRILPPKLDDLDVDGAGQAHGSLCPGHFIPTKTKHWNKVLNRDGPLPYPGDMGLIRQEQWHMSWQFSNGHNLGISAKAGAPVVGPVPVTVNGEAEIAFKKTVTDAYRFDKLETYIIEPIEPYIGQSLKHPGIDTYIKDNTNMLGHWNVFMVTGVIVARGATMSSDETRTRQFGLGGGAGVPGVAEASAKIDIGANRQLSTSAGKINDFIWAIQLARVRKGFGRKTWDWETLWFKKSDG</sequence>
<reference evidence="1" key="1">
    <citation type="journal article" date="2020" name="Stud. Mycol.">
        <title>101 Dothideomycetes genomes: a test case for predicting lifestyles and emergence of pathogens.</title>
        <authorList>
            <person name="Haridas S."/>
            <person name="Albert R."/>
            <person name="Binder M."/>
            <person name="Bloem J."/>
            <person name="Labutti K."/>
            <person name="Salamov A."/>
            <person name="Andreopoulos B."/>
            <person name="Baker S."/>
            <person name="Barry K."/>
            <person name="Bills G."/>
            <person name="Bluhm B."/>
            <person name="Cannon C."/>
            <person name="Castanera R."/>
            <person name="Culley D."/>
            <person name="Daum C."/>
            <person name="Ezra D."/>
            <person name="Gonzalez J."/>
            <person name="Henrissat B."/>
            <person name="Kuo A."/>
            <person name="Liang C."/>
            <person name="Lipzen A."/>
            <person name="Lutzoni F."/>
            <person name="Magnuson J."/>
            <person name="Mondo S."/>
            <person name="Nolan M."/>
            <person name="Ohm R."/>
            <person name="Pangilinan J."/>
            <person name="Park H.-J."/>
            <person name="Ramirez L."/>
            <person name="Alfaro M."/>
            <person name="Sun H."/>
            <person name="Tritt A."/>
            <person name="Yoshinaga Y."/>
            <person name="Zwiers L.-H."/>
            <person name="Turgeon B."/>
            <person name="Goodwin S."/>
            <person name="Spatafora J."/>
            <person name="Crous P."/>
            <person name="Grigoriev I."/>
        </authorList>
    </citation>
    <scope>NUCLEOTIDE SEQUENCE</scope>
    <source>
        <strain evidence="1">CBS 260.36</strain>
    </source>
</reference>
<dbReference type="AlphaFoldDB" id="A0A9P4MHP5"/>
<protein>
    <submittedName>
        <fullName evidence="1">Uncharacterized protein</fullName>
    </submittedName>
</protein>
<organism evidence="1 2">
    <name type="scientific">Myriangium duriaei CBS 260.36</name>
    <dbReference type="NCBI Taxonomy" id="1168546"/>
    <lineage>
        <taxon>Eukaryota</taxon>
        <taxon>Fungi</taxon>
        <taxon>Dikarya</taxon>
        <taxon>Ascomycota</taxon>
        <taxon>Pezizomycotina</taxon>
        <taxon>Dothideomycetes</taxon>
        <taxon>Dothideomycetidae</taxon>
        <taxon>Myriangiales</taxon>
        <taxon>Myriangiaceae</taxon>
        <taxon>Myriangium</taxon>
    </lineage>
</organism>
<evidence type="ECO:0000313" key="1">
    <source>
        <dbReference type="EMBL" id="KAF2148091.1"/>
    </source>
</evidence>
<dbReference type="Proteomes" id="UP000799439">
    <property type="component" value="Unassembled WGS sequence"/>
</dbReference>
<keyword evidence="2" id="KW-1185">Reference proteome</keyword>
<proteinExistence type="predicted"/>
<gene>
    <name evidence="1" type="ORF">K461DRAFT_272262</name>
</gene>
<dbReference type="EMBL" id="ML996094">
    <property type="protein sequence ID" value="KAF2148091.1"/>
    <property type="molecule type" value="Genomic_DNA"/>
</dbReference>
<evidence type="ECO:0000313" key="2">
    <source>
        <dbReference type="Proteomes" id="UP000799439"/>
    </source>
</evidence>
<dbReference type="OrthoDB" id="4500473at2759"/>
<name>A0A9P4MHP5_9PEZI</name>